<keyword evidence="2" id="KW-1185">Reference proteome</keyword>
<reference evidence="2" key="1">
    <citation type="journal article" date="2019" name="Int. J. Syst. Evol. Microbiol.">
        <title>The Global Catalogue of Microorganisms (GCM) 10K type strain sequencing project: providing services to taxonomists for standard genome sequencing and annotation.</title>
        <authorList>
            <consortium name="The Broad Institute Genomics Platform"/>
            <consortium name="The Broad Institute Genome Sequencing Center for Infectious Disease"/>
            <person name="Wu L."/>
            <person name="Ma J."/>
        </authorList>
    </citation>
    <scope>NUCLEOTIDE SEQUENCE [LARGE SCALE GENOMIC DNA]</scope>
    <source>
        <strain evidence="2">KCTC 52606</strain>
    </source>
</reference>
<comment type="caution">
    <text evidence="1">The sequence shown here is derived from an EMBL/GenBank/DDBJ whole genome shotgun (WGS) entry which is preliminary data.</text>
</comment>
<evidence type="ECO:0000313" key="1">
    <source>
        <dbReference type="EMBL" id="MFC3100647.1"/>
    </source>
</evidence>
<evidence type="ECO:0000313" key="2">
    <source>
        <dbReference type="Proteomes" id="UP001595378"/>
    </source>
</evidence>
<sequence>MAVVERAMTITTQDFTVHDGLRTEAQQRELVARGASRTMRSKHLRQADGWGHAVDLVPWIGGRARWEWPPIHAVAVAVRRAAIELDVALRWGGVWDRELADLPGDATGLARAVEAYAARRRAAGKSAFLDGPHYELVAGG</sequence>
<gene>
    <name evidence="1" type="ORF">ACFODK_07095</name>
</gene>
<dbReference type="InterPro" id="IPR009045">
    <property type="entry name" value="Zn_M74/Hedgehog-like"/>
</dbReference>
<dbReference type="SUPFAM" id="SSF55166">
    <property type="entry name" value="Hedgehog/DD-peptidase"/>
    <property type="match status" value="1"/>
</dbReference>
<dbReference type="Gene3D" id="3.30.1380.10">
    <property type="match status" value="1"/>
</dbReference>
<accession>A0ABV7EG25</accession>
<organism evidence="1 2">
    <name type="scientific">Alteraurantiacibacter lauratis</name>
    <dbReference type="NCBI Taxonomy" id="2054627"/>
    <lineage>
        <taxon>Bacteria</taxon>
        <taxon>Pseudomonadati</taxon>
        <taxon>Pseudomonadota</taxon>
        <taxon>Alphaproteobacteria</taxon>
        <taxon>Sphingomonadales</taxon>
        <taxon>Erythrobacteraceae</taxon>
        <taxon>Alteraurantiacibacter</taxon>
    </lineage>
</organism>
<proteinExistence type="predicted"/>
<protein>
    <submittedName>
        <fullName evidence="1">M15 family peptidase</fullName>
    </submittedName>
</protein>
<name>A0ABV7EG25_9SPHN</name>
<dbReference type="EMBL" id="JBHRSU010000022">
    <property type="protein sequence ID" value="MFC3100647.1"/>
    <property type="molecule type" value="Genomic_DNA"/>
</dbReference>
<dbReference type="RefSeq" id="WP_336920625.1">
    <property type="nucleotide sequence ID" value="NZ_JBANRN010000022.1"/>
</dbReference>
<dbReference type="Proteomes" id="UP001595378">
    <property type="component" value="Unassembled WGS sequence"/>
</dbReference>